<dbReference type="EMBL" id="CYYP01000005">
    <property type="protein sequence ID" value="CUN86338.1"/>
    <property type="molecule type" value="Genomic_DNA"/>
</dbReference>
<protein>
    <recommendedName>
        <fullName evidence="5 6">Pyrroline-5-carboxylate reductase</fullName>
        <shortName evidence="5">P5C reductase</shortName>
        <shortName evidence="5">P5CR</shortName>
        <ecNumber evidence="5 6">1.5.1.2</ecNumber>
    </recommendedName>
    <alternativeName>
        <fullName evidence="5">PCA reductase</fullName>
    </alternativeName>
</protein>
<dbReference type="PANTHER" id="PTHR11645">
    <property type="entry name" value="PYRROLINE-5-CARBOXYLATE REDUCTASE"/>
    <property type="match status" value="1"/>
</dbReference>
<keyword evidence="5" id="KW-0963">Cytoplasm</keyword>
<evidence type="ECO:0000256" key="7">
    <source>
        <dbReference type="PIRSR" id="PIRSR000193-1"/>
    </source>
</evidence>
<dbReference type="InterPro" id="IPR008927">
    <property type="entry name" value="6-PGluconate_DH-like_C_sf"/>
</dbReference>
<dbReference type="SUPFAM" id="SSF51735">
    <property type="entry name" value="NAD(P)-binding Rossmann-fold domains"/>
    <property type="match status" value="1"/>
</dbReference>
<dbReference type="Gene3D" id="3.40.50.720">
    <property type="entry name" value="NAD(P)-binding Rossmann-like Domain"/>
    <property type="match status" value="1"/>
</dbReference>
<feature type="domain" description="Pyrroline-5-carboxylate reductase dimerisation" evidence="9">
    <location>
        <begin position="165"/>
        <end position="255"/>
    </location>
</feature>
<dbReference type="FunFam" id="1.10.3730.10:FF:000001">
    <property type="entry name" value="Pyrroline-5-carboxylate reductase"/>
    <property type="match status" value="1"/>
</dbReference>
<dbReference type="Pfam" id="PF03807">
    <property type="entry name" value="F420_oxidored"/>
    <property type="match status" value="1"/>
</dbReference>
<dbReference type="AlphaFoldDB" id="A0A174AFN8"/>
<dbReference type="InterPro" id="IPR029036">
    <property type="entry name" value="P5CR_dimer"/>
</dbReference>
<dbReference type="NCBIfam" id="TIGR00112">
    <property type="entry name" value="proC"/>
    <property type="match status" value="1"/>
</dbReference>
<gene>
    <name evidence="5 10" type="primary">proC</name>
    <name evidence="10" type="ORF">ERS852381_00761</name>
</gene>
<keyword evidence="2 5" id="KW-0521">NADP</keyword>
<reference evidence="10 11" key="1">
    <citation type="submission" date="2015-09" db="EMBL/GenBank/DDBJ databases">
        <authorList>
            <consortium name="Pathogen Informatics"/>
        </authorList>
    </citation>
    <scope>NUCLEOTIDE SEQUENCE [LARGE SCALE GENOMIC DNA]</scope>
    <source>
        <strain evidence="10 11">2789STDY5608823</strain>
    </source>
</reference>
<comment type="pathway">
    <text evidence="5">Amino-acid biosynthesis; L-proline biosynthesis; L-proline from L-glutamate 5-semialdehyde: step 1/1.</text>
</comment>
<accession>A0A174AFN8</accession>
<evidence type="ECO:0000256" key="2">
    <source>
        <dbReference type="ARBA" id="ARBA00022857"/>
    </source>
</evidence>
<evidence type="ECO:0000313" key="10">
    <source>
        <dbReference type="EMBL" id="CUN86338.1"/>
    </source>
</evidence>
<dbReference type="HAMAP" id="MF_01925">
    <property type="entry name" value="P5C_reductase"/>
    <property type="match status" value="1"/>
</dbReference>
<dbReference type="Gene3D" id="1.10.3730.10">
    <property type="entry name" value="ProC C-terminal domain-like"/>
    <property type="match status" value="1"/>
</dbReference>
<dbReference type="Pfam" id="PF14748">
    <property type="entry name" value="P5CR_dimer"/>
    <property type="match status" value="1"/>
</dbReference>
<feature type="binding site" evidence="7">
    <location>
        <begin position="67"/>
        <end position="70"/>
    </location>
    <ligand>
        <name>NADP(+)</name>
        <dbReference type="ChEBI" id="CHEBI:58349"/>
    </ligand>
</feature>
<keyword evidence="5" id="KW-0641">Proline biosynthesis</keyword>
<dbReference type="SUPFAM" id="SSF48179">
    <property type="entry name" value="6-phosphogluconate dehydrogenase C-terminal domain-like"/>
    <property type="match status" value="1"/>
</dbReference>
<evidence type="ECO:0000259" key="9">
    <source>
        <dbReference type="Pfam" id="PF14748"/>
    </source>
</evidence>
<comment type="subcellular location">
    <subcellularLocation>
        <location evidence="5">Cytoplasm</location>
    </subcellularLocation>
</comment>
<name>A0A174AFN8_9ACTN</name>
<comment type="function">
    <text evidence="4 5">Catalyzes the reduction of 1-pyrroline-5-carboxylate (PCA) to L-proline.</text>
</comment>
<comment type="similarity">
    <text evidence="1 5">Belongs to the pyrroline-5-carboxylate reductase family.</text>
</comment>
<evidence type="ECO:0000256" key="5">
    <source>
        <dbReference type="HAMAP-Rule" id="MF_01925"/>
    </source>
</evidence>
<dbReference type="GO" id="GO:0055129">
    <property type="term" value="P:L-proline biosynthetic process"/>
    <property type="evidence" value="ECO:0007669"/>
    <property type="project" value="UniProtKB-UniRule"/>
</dbReference>
<organism evidence="10 11">
    <name type="scientific">Collinsella aerofaciens</name>
    <dbReference type="NCBI Taxonomy" id="74426"/>
    <lineage>
        <taxon>Bacteria</taxon>
        <taxon>Bacillati</taxon>
        <taxon>Actinomycetota</taxon>
        <taxon>Coriobacteriia</taxon>
        <taxon>Coriobacteriales</taxon>
        <taxon>Coriobacteriaceae</taxon>
        <taxon>Collinsella</taxon>
    </lineage>
</organism>
<dbReference type="UniPathway" id="UPA00098">
    <property type="reaction ID" value="UER00361"/>
</dbReference>
<comment type="catalytic activity">
    <reaction evidence="5">
        <text>L-proline + NAD(+) = (S)-1-pyrroline-5-carboxylate + NADH + 2 H(+)</text>
        <dbReference type="Rhea" id="RHEA:14105"/>
        <dbReference type="ChEBI" id="CHEBI:15378"/>
        <dbReference type="ChEBI" id="CHEBI:17388"/>
        <dbReference type="ChEBI" id="CHEBI:57540"/>
        <dbReference type="ChEBI" id="CHEBI:57945"/>
        <dbReference type="ChEBI" id="CHEBI:60039"/>
        <dbReference type="EC" id="1.5.1.2"/>
    </reaction>
</comment>
<evidence type="ECO:0000256" key="4">
    <source>
        <dbReference type="ARBA" id="ARBA00058118"/>
    </source>
</evidence>
<evidence type="ECO:0000256" key="3">
    <source>
        <dbReference type="ARBA" id="ARBA00023002"/>
    </source>
</evidence>
<dbReference type="GO" id="GO:0004735">
    <property type="term" value="F:pyrroline-5-carboxylate reductase activity"/>
    <property type="evidence" value="ECO:0007669"/>
    <property type="project" value="UniProtKB-UniRule"/>
</dbReference>
<dbReference type="PANTHER" id="PTHR11645:SF0">
    <property type="entry name" value="PYRROLINE-5-CARBOXYLATE REDUCTASE 3"/>
    <property type="match status" value="1"/>
</dbReference>
<evidence type="ECO:0000313" key="11">
    <source>
        <dbReference type="Proteomes" id="UP000095468"/>
    </source>
</evidence>
<evidence type="ECO:0000256" key="1">
    <source>
        <dbReference type="ARBA" id="ARBA00005525"/>
    </source>
</evidence>
<dbReference type="PIRSF" id="PIRSF000193">
    <property type="entry name" value="Pyrrol-5-carb_rd"/>
    <property type="match status" value="1"/>
</dbReference>
<dbReference type="InterPro" id="IPR036291">
    <property type="entry name" value="NAD(P)-bd_dom_sf"/>
</dbReference>
<dbReference type="RefSeq" id="WP_055285927.1">
    <property type="nucleotide sequence ID" value="NZ_CYYP01000005.1"/>
</dbReference>
<sequence>MKIGFVGFGNMASAMADGWIAAGVAASDMCACAGRYDALVERCEARGMVACHDAAEVVAASDIVVAAVKPYMIEKVFAPLKDALAKKVVLSVAWTWDSAKWEQVLPGVAHISTVPNTPVSVGEGVIACEKASTLSDEQSAVVLDLLGKLGAVVELDTSLLFVGGTVGGCAPAFVAMAIEALGDAAVKHGIPRADAYRIVSQMVLGTAKLQLATGQHPAAMKDAVCSPGGATIKGVVALEDAGMRSALVKAIDATLQ</sequence>
<proteinExistence type="inferred from homology"/>
<feature type="domain" description="Pyrroline-5-carboxylate reductase catalytic N-terminal" evidence="8">
    <location>
        <begin position="2"/>
        <end position="93"/>
    </location>
</feature>
<dbReference type="GO" id="GO:0005737">
    <property type="term" value="C:cytoplasm"/>
    <property type="evidence" value="ECO:0007669"/>
    <property type="project" value="UniProtKB-SubCell"/>
</dbReference>
<dbReference type="EC" id="1.5.1.2" evidence="5 6"/>
<keyword evidence="5" id="KW-0028">Amino-acid biosynthesis</keyword>
<dbReference type="Proteomes" id="UP000095468">
    <property type="component" value="Unassembled WGS sequence"/>
</dbReference>
<dbReference type="InterPro" id="IPR028939">
    <property type="entry name" value="P5C_Rdtase_cat_N"/>
</dbReference>
<comment type="catalytic activity">
    <reaction evidence="5">
        <text>L-proline + NADP(+) = (S)-1-pyrroline-5-carboxylate + NADPH + 2 H(+)</text>
        <dbReference type="Rhea" id="RHEA:14109"/>
        <dbReference type="ChEBI" id="CHEBI:15378"/>
        <dbReference type="ChEBI" id="CHEBI:17388"/>
        <dbReference type="ChEBI" id="CHEBI:57783"/>
        <dbReference type="ChEBI" id="CHEBI:58349"/>
        <dbReference type="ChEBI" id="CHEBI:60039"/>
        <dbReference type="EC" id="1.5.1.2"/>
    </reaction>
</comment>
<keyword evidence="3 5" id="KW-0560">Oxidoreductase</keyword>
<evidence type="ECO:0000259" key="8">
    <source>
        <dbReference type="Pfam" id="PF03807"/>
    </source>
</evidence>
<dbReference type="InterPro" id="IPR000304">
    <property type="entry name" value="Pyrroline-COOH_reductase"/>
</dbReference>
<evidence type="ECO:0000256" key="6">
    <source>
        <dbReference type="NCBIfam" id="TIGR00112"/>
    </source>
</evidence>